<keyword evidence="5" id="KW-0325">Glycoprotein</keyword>
<keyword evidence="4" id="KW-0378">Hydrolase</keyword>
<evidence type="ECO:0000256" key="4">
    <source>
        <dbReference type="ARBA" id="ARBA00022801"/>
    </source>
</evidence>
<evidence type="ECO:0000313" key="8">
    <source>
        <dbReference type="Proteomes" id="UP001057375"/>
    </source>
</evidence>
<dbReference type="SUPFAM" id="SSF53474">
    <property type="entry name" value="alpha/beta-Hydrolases"/>
    <property type="match status" value="1"/>
</dbReference>
<comment type="caution">
    <text evidence="7">The sequence shown here is derived from an EMBL/GenBank/DDBJ whole genome shotgun (WGS) entry which is preliminary data.</text>
</comment>
<evidence type="ECO:0000256" key="2">
    <source>
        <dbReference type="ARBA" id="ARBA00022670"/>
    </source>
</evidence>
<evidence type="ECO:0000256" key="6">
    <source>
        <dbReference type="SAM" id="SignalP"/>
    </source>
</evidence>
<dbReference type="Pfam" id="PF05577">
    <property type="entry name" value="Peptidase_S28"/>
    <property type="match status" value="1"/>
</dbReference>
<evidence type="ECO:0000256" key="5">
    <source>
        <dbReference type="ARBA" id="ARBA00023180"/>
    </source>
</evidence>
<comment type="similarity">
    <text evidence="1">Belongs to the peptidase S28 family.</text>
</comment>
<feature type="chain" id="PRO_5045518093" evidence="6">
    <location>
        <begin position="20"/>
        <end position="598"/>
    </location>
</feature>
<dbReference type="InterPro" id="IPR042269">
    <property type="entry name" value="Ser_carbopepase_S28_SKS"/>
</dbReference>
<dbReference type="Gene3D" id="3.40.50.1820">
    <property type="entry name" value="alpha/beta hydrolase"/>
    <property type="match status" value="1"/>
</dbReference>
<dbReference type="InterPro" id="IPR029058">
    <property type="entry name" value="AB_hydrolase_fold"/>
</dbReference>
<gene>
    <name evidence="7" type="ORF">ADUPG1_003836</name>
</gene>
<dbReference type="InterPro" id="IPR008758">
    <property type="entry name" value="Peptidase_S28"/>
</dbReference>
<accession>A0ABQ5KZR3</accession>
<feature type="signal peptide" evidence="6">
    <location>
        <begin position="1"/>
        <end position="19"/>
    </location>
</feature>
<evidence type="ECO:0000313" key="7">
    <source>
        <dbReference type="EMBL" id="GKT37898.1"/>
    </source>
</evidence>
<keyword evidence="2" id="KW-0645">Protease</keyword>
<dbReference type="PANTHER" id="PTHR11010">
    <property type="entry name" value="PROTEASE S28 PRO-X CARBOXYPEPTIDASE-RELATED"/>
    <property type="match status" value="1"/>
</dbReference>
<evidence type="ECO:0000256" key="3">
    <source>
        <dbReference type="ARBA" id="ARBA00022729"/>
    </source>
</evidence>
<dbReference type="Proteomes" id="UP001057375">
    <property type="component" value="Unassembled WGS sequence"/>
</dbReference>
<keyword evidence="8" id="KW-1185">Reference proteome</keyword>
<dbReference type="PANTHER" id="PTHR11010:SF11">
    <property type="entry name" value="THYMUS-SPECIFIC SERINE PROTEASE"/>
    <property type="match status" value="1"/>
</dbReference>
<sequence length="598" mass="69060">MRSLFIILIAFAIILPSFARTLAQARRQSNDDYPAQWREARLNNFNPADRTTYSQRFYINDDYYYYDSTSNDYPVWILEIGEEGEMTGPAQGVIAFAIILPSFARTLAQARRQSNDDYPAQWREARLNNFNPADRTTYSQRFYINDDYYYYDSTSNDYPRFYINDDYYYYDSTSNDYPVWILEIGEEGEMTGPAQGGDEISTLAQYFNARIYGLEHRFYGQSQPFNDLTTDHLRYLTPEQALADVAGFIDEQNQAEFPNDYLPGKPFARIITVGGSYAGGLSAWFRLKYPHLAVASLASSGVVNAIKHFVEFDQQHRLALQQDENCDLAARYIIRIAENYVSDVDLKTEYYDNLNLDANMDVGDAFYISVDSMVMAAQYGHQEELCGRIVDPYNSGDDDALMDAYYDFFNNWWTPNMNPNGSDAYDANHLKEDGPDMLTDPCASARTWWFEKCATNFYWQISDGDDSIRSPTYTTEAYHRDMCKRVFGDPFTDDDANYVTNNNETNYNFGGGNYNGEKVVFYNSWQDPWNRAGVTITNDYKRRPVEFVKAYDVGHCQDLHNPSDDDAQGLKMARNGIRTDLEGWVDDSLYFKDHRGDF</sequence>
<dbReference type="Gene3D" id="1.20.120.980">
    <property type="entry name" value="Serine carboxypeptidase S28, SKS domain"/>
    <property type="match status" value="1"/>
</dbReference>
<dbReference type="EMBL" id="BQXS01005427">
    <property type="protein sequence ID" value="GKT37898.1"/>
    <property type="molecule type" value="Genomic_DNA"/>
</dbReference>
<reference evidence="7" key="1">
    <citation type="submission" date="2022-03" db="EMBL/GenBank/DDBJ databases">
        <title>Draft genome sequence of Aduncisulcus paluster, a free-living microaerophilic Fornicata.</title>
        <authorList>
            <person name="Yuyama I."/>
            <person name="Kume K."/>
            <person name="Tamura T."/>
            <person name="Inagaki Y."/>
            <person name="Hashimoto T."/>
        </authorList>
    </citation>
    <scope>NUCLEOTIDE SEQUENCE</scope>
    <source>
        <strain evidence="7">NY0171</strain>
    </source>
</reference>
<evidence type="ECO:0000256" key="1">
    <source>
        <dbReference type="ARBA" id="ARBA00011079"/>
    </source>
</evidence>
<proteinExistence type="inferred from homology"/>
<name>A0ABQ5KZR3_9EUKA</name>
<protein>
    <submittedName>
        <fullName evidence="7">Peptidase S28 like protein</fullName>
    </submittedName>
</protein>
<keyword evidence="3 6" id="KW-0732">Signal</keyword>
<organism evidence="7 8">
    <name type="scientific">Aduncisulcus paluster</name>
    <dbReference type="NCBI Taxonomy" id="2918883"/>
    <lineage>
        <taxon>Eukaryota</taxon>
        <taxon>Metamonada</taxon>
        <taxon>Carpediemonas-like organisms</taxon>
        <taxon>Aduncisulcus</taxon>
    </lineage>
</organism>